<sequence length="222" mass="25768">MVQMVKMMINFAPGVFINNVKSPILNYIAPFWKEIKMIVRLFFHDEFLPQSDFLRFLAKYACDQNLAERKLCADFIFAVCGFDREQFDYTLLPVILSHDPAGSSSKTAEHYLQGTQSGKFRKYDYGRVKNLLIYNSPEPPDYNLANITIPIALFYATGDWLIDTVDVKRLYRILPNVVDIYEVPLPKFNHVDFVWTKDAPKLVYERVLKLINAENPNNITLV</sequence>
<gene>
    <name evidence="1" type="ORF">EAG_07578</name>
</gene>
<accession>E2AWP0</accession>
<dbReference type="SUPFAM" id="SSF53474">
    <property type="entry name" value="alpha/beta-Hydrolases"/>
    <property type="match status" value="1"/>
</dbReference>
<protein>
    <submittedName>
        <fullName evidence="1">Lipase 3</fullName>
    </submittedName>
</protein>
<dbReference type="InterPro" id="IPR029058">
    <property type="entry name" value="AB_hydrolase_fold"/>
</dbReference>
<keyword evidence="2" id="KW-1185">Reference proteome</keyword>
<dbReference type="Proteomes" id="UP000000311">
    <property type="component" value="Unassembled WGS sequence"/>
</dbReference>
<dbReference type="AlphaFoldDB" id="E2AWP0"/>
<evidence type="ECO:0000313" key="2">
    <source>
        <dbReference type="Proteomes" id="UP000000311"/>
    </source>
</evidence>
<evidence type="ECO:0000313" key="1">
    <source>
        <dbReference type="EMBL" id="EFN62150.1"/>
    </source>
</evidence>
<dbReference type="PANTHER" id="PTHR11005">
    <property type="entry name" value="LYSOSOMAL ACID LIPASE-RELATED"/>
    <property type="match status" value="1"/>
</dbReference>
<dbReference type="EMBL" id="GL443356">
    <property type="protein sequence ID" value="EFN62150.1"/>
    <property type="molecule type" value="Genomic_DNA"/>
</dbReference>
<dbReference type="Gene3D" id="3.40.50.1820">
    <property type="entry name" value="alpha/beta hydrolase"/>
    <property type="match status" value="1"/>
</dbReference>
<dbReference type="OMA" id="HICTHAI"/>
<dbReference type="InParanoid" id="E2AWP0"/>
<dbReference type="STRING" id="104421.E2AWP0"/>
<dbReference type="OrthoDB" id="9974421at2759"/>
<name>E2AWP0_CAMFO</name>
<proteinExistence type="predicted"/>
<organism evidence="2">
    <name type="scientific">Camponotus floridanus</name>
    <name type="common">Florida carpenter ant</name>
    <dbReference type="NCBI Taxonomy" id="104421"/>
    <lineage>
        <taxon>Eukaryota</taxon>
        <taxon>Metazoa</taxon>
        <taxon>Ecdysozoa</taxon>
        <taxon>Arthropoda</taxon>
        <taxon>Hexapoda</taxon>
        <taxon>Insecta</taxon>
        <taxon>Pterygota</taxon>
        <taxon>Neoptera</taxon>
        <taxon>Endopterygota</taxon>
        <taxon>Hymenoptera</taxon>
        <taxon>Apocrita</taxon>
        <taxon>Aculeata</taxon>
        <taxon>Formicoidea</taxon>
        <taxon>Formicidae</taxon>
        <taxon>Formicinae</taxon>
        <taxon>Camponotus</taxon>
    </lineage>
</organism>
<reference evidence="1 2" key="1">
    <citation type="journal article" date="2010" name="Science">
        <title>Genomic comparison of the ants Camponotus floridanus and Harpegnathos saltator.</title>
        <authorList>
            <person name="Bonasio R."/>
            <person name="Zhang G."/>
            <person name="Ye C."/>
            <person name="Mutti N.S."/>
            <person name="Fang X."/>
            <person name="Qin N."/>
            <person name="Donahue G."/>
            <person name="Yang P."/>
            <person name="Li Q."/>
            <person name="Li C."/>
            <person name="Zhang P."/>
            <person name="Huang Z."/>
            <person name="Berger S.L."/>
            <person name="Reinberg D."/>
            <person name="Wang J."/>
            <person name="Liebig J."/>
        </authorList>
    </citation>
    <scope>NUCLEOTIDE SEQUENCE [LARGE SCALE GENOMIC DNA]</scope>
    <source>
        <strain evidence="2">C129</strain>
    </source>
</reference>